<dbReference type="InterPro" id="IPR009057">
    <property type="entry name" value="Homeodomain-like_sf"/>
</dbReference>
<dbReference type="Pfam" id="PF00440">
    <property type="entry name" value="TetR_N"/>
    <property type="match status" value="1"/>
</dbReference>
<dbReference type="PANTHER" id="PTHR30055">
    <property type="entry name" value="HTH-TYPE TRANSCRIPTIONAL REGULATOR RUTR"/>
    <property type="match status" value="1"/>
</dbReference>
<evidence type="ECO:0000313" key="7">
    <source>
        <dbReference type="Proteomes" id="UP000592181"/>
    </source>
</evidence>
<gene>
    <name evidence="6" type="ORF">BJY28_000634</name>
</gene>
<feature type="DNA-binding region" description="H-T-H motif" evidence="4">
    <location>
        <begin position="34"/>
        <end position="53"/>
    </location>
</feature>
<evidence type="ECO:0000256" key="2">
    <source>
        <dbReference type="ARBA" id="ARBA00023125"/>
    </source>
</evidence>
<comment type="caution">
    <text evidence="6">The sequence shown here is derived from an EMBL/GenBank/DDBJ whole genome shotgun (WGS) entry which is preliminary data.</text>
</comment>
<dbReference type="EMBL" id="JACBZX010000001">
    <property type="protein sequence ID" value="NYG36165.1"/>
    <property type="molecule type" value="Genomic_DNA"/>
</dbReference>
<protein>
    <submittedName>
        <fullName evidence="6">AcrR family transcriptional regulator</fullName>
    </submittedName>
</protein>
<organism evidence="6 7">
    <name type="scientific">Janibacter alkaliphilus</name>
    <dbReference type="NCBI Taxonomy" id="1069963"/>
    <lineage>
        <taxon>Bacteria</taxon>
        <taxon>Bacillati</taxon>
        <taxon>Actinomycetota</taxon>
        <taxon>Actinomycetes</taxon>
        <taxon>Micrococcales</taxon>
        <taxon>Intrasporangiaceae</taxon>
        <taxon>Janibacter</taxon>
    </lineage>
</organism>
<dbReference type="GO" id="GO:0003700">
    <property type="term" value="F:DNA-binding transcription factor activity"/>
    <property type="evidence" value="ECO:0007669"/>
    <property type="project" value="TreeGrafter"/>
</dbReference>
<dbReference type="PROSITE" id="PS01081">
    <property type="entry name" value="HTH_TETR_1"/>
    <property type="match status" value="1"/>
</dbReference>
<evidence type="ECO:0000313" key="6">
    <source>
        <dbReference type="EMBL" id="NYG36165.1"/>
    </source>
</evidence>
<evidence type="ECO:0000259" key="5">
    <source>
        <dbReference type="PROSITE" id="PS50977"/>
    </source>
</evidence>
<name>A0A852XCH0_9MICO</name>
<dbReference type="InterPro" id="IPR050109">
    <property type="entry name" value="HTH-type_TetR-like_transc_reg"/>
</dbReference>
<keyword evidence="2 4" id="KW-0238">DNA-binding</keyword>
<evidence type="ECO:0000256" key="1">
    <source>
        <dbReference type="ARBA" id="ARBA00023015"/>
    </source>
</evidence>
<dbReference type="PRINTS" id="PR00455">
    <property type="entry name" value="HTHTETR"/>
</dbReference>
<dbReference type="AlphaFoldDB" id="A0A852XCH0"/>
<keyword evidence="3" id="KW-0804">Transcription</keyword>
<sequence>MSESATASRRGNRRRQIVQAAQELAIEHGLSGFTLDDLAERVGVSRRTLFNHVESKEAAVIGSIPVLDADHAAALRRPGDAPLLDDVVTVLCDVVGSEDESVAGWQRMHDVVERNLELLPRIKQHMQALAEEAATQLTARRGIDLPAAHAAVAVGAAVIELALRDCLSDPGIGTLAERCRTHLDAVRRVVCDPGIGTLAERCRTHLDAVRRVVCDPGTSAPATAAPGPPPP</sequence>
<keyword evidence="1" id="KW-0805">Transcription regulation</keyword>
<evidence type="ECO:0000256" key="4">
    <source>
        <dbReference type="PROSITE-ProRule" id="PRU00335"/>
    </source>
</evidence>
<dbReference type="PROSITE" id="PS50977">
    <property type="entry name" value="HTH_TETR_2"/>
    <property type="match status" value="1"/>
</dbReference>
<dbReference type="Proteomes" id="UP000592181">
    <property type="component" value="Unassembled WGS sequence"/>
</dbReference>
<dbReference type="RefSeq" id="WP_179461719.1">
    <property type="nucleotide sequence ID" value="NZ_JACBZX010000001.1"/>
</dbReference>
<reference evidence="6 7" key="1">
    <citation type="submission" date="2020-07" db="EMBL/GenBank/DDBJ databases">
        <title>Sequencing the genomes of 1000 actinobacteria strains.</title>
        <authorList>
            <person name="Klenk H.-P."/>
        </authorList>
    </citation>
    <scope>NUCLEOTIDE SEQUENCE [LARGE SCALE GENOMIC DNA]</scope>
    <source>
        <strain evidence="6 7">DSM 24723</strain>
    </source>
</reference>
<dbReference type="PANTHER" id="PTHR30055:SF234">
    <property type="entry name" value="HTH-TYPE TRANSCRIPTIONAL REGULATOR BETI"/>
    <property type="match status" value="1"/>
</dbReference>
<accession>A0A852XCH0</accession>
<dbReference type="Gene3D" id="1.10.357.10">
    <property type="entry name" value="Tetracycline Repressor, domain 2"/>
    <property type="match status" value="1"/>
</dbReference>
<evidence type="ECO:0000256" key="3">
    <source>
        <dbReference type="ARBA" id="ARBA00023163"/>
    </source>
</evidence>
<dbReference type="InterPro" id="IPR001647">
    <property type="entry name" value="HTH_TetR"/>
</dbReference>
<keyword evidence="7" id="KW-1185">Reference proteome</keyword>
<feature type="domain" description="HTH tetR-type" evidence="5">
    <location>
        <begin position="11"/>
        <end position="71"/>
    </location>
</feature>
<dbReference type="GO" id="GO:0000976">
    <property type="term" value="F:transcription cis-regulatory region binding"/>
    <property type="evidence" value="ECO:0007669"/>
    <property type="project" value="TreeGrafter"/>
</dbReference>
<dbReference type="SUPFAM" id="SSF46689">
    <property type="entry name" value="Homeodomain-like"/>
    <property type="match status" value="1"/>
</dbReference>
<proteinExistence type="predicted"/>
<dbReference type="InterPro" id="IPR023772">
    <property type="entry name" value="DNA-bd_HTH_TetR-type_CS"/>
</dbReference>